<name>X0ZH64_9ZZZZ</name>
<comment type="caution">
    <text evidence="2">The sequence shown here is derived from an EMBL/GenBank/DDBJ whole genome shotgun (WGS) entry which is preliminary data.</text>
</comment>
<proteinExistence type="predicted"/>
<dbReference type="AlphaFoldDB" id="X0ZH64"/>
<feature type="compositionally biased region" description="Basic and acidic residues" evidence="1">
    <location>
        <begin position="26"/>
        <end position="42"/>
    </location>
</feature>
<evidence type="ECO:0000256" key="1">
    <source>
        <dbReference type="SAM" id="MobiDB-lite"/>
    </source>
</evidence>
<organism evidence="2">
    <name type="scientific">marine sediment metagenome</name>
    <dbReference type="NCBI Taxonomy" id="412755"/>
    <lineage>
        <taxon>unclassified sequences</taxon>
        <taxon>metagenomes</taxon>
        <taxon>ecological metagenomes</taxon>
    </lineage>
</organism>
<gene>
    <name evidence="2" type="ORF">S01H4_18283</name>
</gene>
<evidence type="ECO:0000313" key="2">
    <source>
        <dbReference type="EMBL" id="GAG68684.1"/>
    </source>
</evidence>
<sequence length="42" mass="5145">MKRPKTKRFKHQKDLIQQAVRKAKSKTQEEKIQQAVDRLRRI</sequence>
<feature type="region of interest" description="Disordered" evidence="1">
    <location>
        <begin position="20"/>
        <end position="42"/>
    </location>
</feature>
<protein>
    <submittedName>
        <fullName evidence="2">Uncharacterized protein</fullName>
    </submittedName>
</protein>
<dbReference type="EMBL" id="BART01008096">
    <property type="protein sequence ID" value="GAG68684.1"/>
    <property type="molecule type" value="Genomic_DNA"/>
</dbReference>
<accession>X0ZH64</accession>
<reference evidence="2" key="1">
    <citation type="journal article" date="2014" name="Front. Microbiol.">
        <title>High frequency of phylogenetically diverse reductive dehalogenase-homologous genes in deep subseafloor sedimentary metagenomes.</title>
        <authorList>
            <person name="Kawai M."/>
            <person name="Futagami T."/>
            <person name="Toyoda A."/>
            <person name="Takaki Y."/>
            <person name="Nishi S."/>
            <person name="Hori S."/>
            <person name="Arai W."/>
            <person name="Tsubouchi T."/>
            <person name="Morono Y."/>
            <person name="Uchiyama I."/>
            <person name="Ito T."/>
            <person name="Fujiyama A."/>
            <person name="Inagaki F."/>
            <person name="Takami H."/>
        </authorList>
    </citation>
    <scope>NUCLEOTIDE SEQUENCE</scope>
    <source>
        <strain evidence="2">Expedition CK06-06</strain>
    </source>
</reference>